<dbReference type="RefSeq" id="WP_067579414.1">
    <property type="nucleotide sequence ID" value="NZ_FOWC01000005.1"/>
</dbReference>
<dbReference type="EMBL" id="FOWC01000005">
    <property type="protein sequence ID" value="SFP47470.1"/>
    <property type="molecule type" value="Genomic_DNA"/>
</dbReference>
<name>A0A1I5QN01_9PSEU</name>
<accession>A0A1I5QN01</accession>
<evidence type="ECO:0000313" key="2">
    <source>
        <dbReference type="Proteomes" id="UP000199137"/>
    </source>
</evidence>
<gene>
    <name evidence="1" type="ORF">SAMN05421854_105379</name>
</gene>
<dbReference type="Proteomes" id="UP000199137">
    <property type="component" value="Unassembled WGS sequence"/>
</dbReference>
<protein>
    <recommendedName>
        <fullName evidence="3">Tetratricopeptide repeat protein</fullName>
    </recommendedName>
</protein>
<dbReference type="AlphaFoldDB" id="A0A1I5QN01"/>
<organism evidence="1 2">
    <name type="scientific">Amycolatopsis rubida</name>
    <dbReference type="NCBI Taxonomy" id="112413"/>
    <lineage>
        <taxon>Bacteria</taxon>
        <taxon>Bacillati</taxon>
        <taxon>Actinomycetota</taxon>
        <taxon>Actinomycetes</taxon>
        <taxon>Pseudonocardiales</taxon>
        <taxon>Pseudonocardiaceae</taxon>
        <taxon>Amycolatopsis</taxon>
    </lineage>
</organism>
<reference evidence="1 2" key="1">
    <citation type="submission" date="2016-10" db="EMBL/GenBank/DDBJ databases">
        <authorList>
            <person name="de Groot N.N."/>
        </authorList>
    </citation>
    <scope>NUCLEOTIDE SEQUENCE [LARGE SCALE GENOMIC DNA]</scope>
    <source>
        <strain evidence="1 2">DSM 44637</strain>
    </source>
</reference>
<sequence length="70" mass="7611">MGFFRAKPEPAGEVAAPRAAVAKARNPKSVPNLRRRLLLGQLLLKNEDWSAAEQHYADLVPALTDAFGPT</sequence>
<evidence type="ECO:0000313" key="1">
    <source>
        <dbReference type="EMBL" id="SFP47470.1"/>
    </source>
</evidence>
<proteinExistence type="predicted"/>
<evidence type="ECO:0008006" key="3">
    <source>
        <dbReference type="Google" id="ProtNLM"/>
    </source>
</evidence>
<dbReference type="STRING" id="112413.SAMN05421854_105379"/>